<evidence type="ECO:0000256" key="6">
    <source>
        <dbReference type="RuleBase" id="RU000716"/>
    </source>
</evidence>
<dbReference type="Pfam" id="PF04542">
    <property type="entry name" value="Sigma70_r2"/>
    <property type="match status" value="1"/>
</dbReference>
<dbReference type="NCBIfam" id="TIGR02937">
    <property type="entry name" value="sigma70-ECF"/>
    <property type="match status" value="1"/>
</dbReference>
<dbReference type="Gene3D" id="1.10.10.10">
    <property type="entry name" value="Winged helix-like DNA-binding domain superfamily/Winged helix DNA-binding domain"/>
    <property type="match status" value="1"/>
</dbReference>
<dbReference type="InterPro" id="IPR013325">
    <property type="entry name" value="RNA_pol_sigma_r2"/>
</dbReference>
<evidence type="ECO:0000256" key="1">
    <source>
        <dbReference type="ARBA" id="ARBA00010641"/>
    </source>
</evidence>
<dbReference type="SUPFAM" id="SSF88946">
    <property type="entry name" value="Sigma2 domain of RNA polymerase sigma factors"/>
    <property type="match status" value="1"/>
</dbReference>
<dbReference type="InterPro" id="IPR000838">
    <property type="entry name" value="RNA_pol_sigma70_ECF_CS"/>
</dbReference>
<dbReference type="GO" id="GO:0006352">
    <property type="term" value="P:DNA-templated transcription initiation"/>
    <property type="evidence" value="ECO:0007669"/>
    <property type="project" value="InterPro"/>
</dbReference>
<dbReference type="CDD" id="cd06171">
    <property type="entry name" value="Sigma70_r4"/>
    <property type="match status" value="1"/>
</dbReference>
<dbReference type="Pfam" id="PF08281">
    <property type="entry name" value="Sigma70_r4_2"/>
    <property type="match status" value="1"/>
</dbReference>
<dbReference type="AlphaFoldDB" id="A0A944CCY2"/>
<evidence type="ECO:0000313" key="10">
    <source>
        <dbReference type="EMBL" id="MBS8260653.1"/>
    </source>
</evidence>
<dbReference type="InterPro" id="IPR013324">
    <property type="entry name" value="RNA_pol_sigma_r3/r4-like"/>
</dbReference>
<comment type="caution">
    <text evidence="10">The sequence shown here is derived from an EMBL/GenBank/DDBJ whole genome shotgun (WGS) entry which is preliminary data.</text>
</comment>
<feature type="domain" description="RNA polymerase sigma factor 70 region 4 type 2" evidence="9">
    <location>
        <begin position="155"/>
        <end position="206"/>
    </location>
</feature>
<proteinExistence type="inferred from homology"/>
<evidence type="ECO:0000256" key="7">
    <source>
        <dbReference type="SAM" id="MobiDB-lite"/>
    </source>
</evidence>
<evidence type="ECO:0000256" key="5">
    <source>
        <dbReference type="ARBA" id="ARBA00023163"/>
    </source>
</evidence>
<dbReference type="PANTHER" id="PTHR43133:SF8">
    <property type="entry name" value="RNA POLYMERASE SIGMA FACTOR HI_1459-RELATED"/>
    <property type="match status" value="1"/>
</dbReference>
<gene>
    <name evidence="10" type="ORF">DYI23_10520</name>
</gene>
<feature type="domain" description="RNA polymerase sigma-70 region 2" evidence="8">
    <location>
        <begin position="59"/>
        <end position="124"/>
    </location>
</feature>
<protein>
    <recommendedName>
        <fullName evidence="6">RNA polymerase sigma factor</fullName>
    </recommendedName>
</protein>
<accession>A0A944CCY2</accession>
<organism evidence="10 11">
    <name type="scientific">Roseibium polysiphoniae</name>
    <dbReference type="NCBI Taxonomy" id="2571221"/>
    <lineage>
        <taxon>Bacteria</taxon>
        <taxon>Pseudomonadati</taxon>
        <taxon>Pseudomonadota</taxon>
        <taxon>Alphaproteobacteria</taxon>
        <taxon>Hyphomicrobiales</taxon>
        <taxon>Stappiaceae</taxon>
        <taxon>Roseibium</taxon>
    </lineage>
</organism>
<dbReference type="InterPro" id="IPR014284">
    <property type="entry name" value="RNA_pol_sigma-70_dom"/>
</dbReference>
<evidence type="ECO:0000256" key="3">
    <source>
        <dbReference type="ARBA" id="ARBA00023082"/>
    </source>
</evidence>
<keyword evidence="5 6" id="KW-0804">Transcription</keyword>
<dbReference type="InterPro" id="IPR039425">
    <property type="entry name" value="RNA_pol_sigma-70-like"/>
</dbReference>
<dbReference type="GO" id="GO:0003677">
    <property type="term" value="F:DNA binding"/>
    <property type="evidence" value="ECO:0007669"/>
    <property type="project" value="UniProtKB-KW"/>
</dbReference>
<dbReference type="Proteomes" id="UP000705379">
    <property type="component" value="Unassembled WGS sequence"/>
</dbReference>
<sequence length="224" mass="25255">MNMGVATSRIDSSGTGMGTDQGMHANPITPHSEMDLKVLSDDELLALIASDREDAFQTLVERHVDRGYAVAYRILQNGQDAEDVVQDAFLQVWTRRQMWQSGLAKFSTWLFRVVSNRCIDLLRKPRTETVDELPELEDTSCNQTQDLERQEVTALLESAMMKLPDQQRIAIVFSYNENMSNGEIAEIMDTTVSAVESLLKRGRQKLRQLLKKQGADILAAFTNS</sequence>
<keyword evidence="4 6" id="KW-0238">DNA-binding</keyword>
<dbReference type="InterPro" id="IPR013249">
    <property type="entry name" value="RNA_pol_sigma70_r4_t2"/>
</dbReference>
<reference evidence="10" key="1">
    <citation type="submission" date="2018-08" db="EMBL/GenBank/DDBJ databases">
        <authorList>
            <person name="Jin W."/>
            <person name="Wang H."/>
            <person name="Yang Y."/>
            <person name="Li M."/>
            <person name="Liu J."/>
        </authorList>
    </citation>
    <scope>NUCLEOTIDE SEQUENCE</scope>
    <source>
        <strain evidence="10">AESS21</strain>
    </source>
</reference>
<dbReference type="NCBIfam" id="NF004113">
    <property type="entry name" value="PRK05602.1"/>
    <property type="match status" value="1"/>
</dbReference>
<dbReference type="GO" id="GO:0016987">
    <property type="term" value="F:sigma factor activity"/>
    <property type="evidence" value="ECO:0007669"/>
    <property type="project" value="UniProtKB-KW"/>
</dbReference>
<evidence type="ECO:0000259" key="8">
    <source>
        <dbReference type="Pfam" id="PF04542"/>
    </source>
</evidence>
<evidence type="ECO:0000313" key="11">
    <source>
        <dbReference type="Proteomes" id="UP000705379"/>
    </source>
</evidence>
<comment type="similarity">
    <text evidence="1 6">Belongs to the sigma-70 factor family. ECF subfamily.</text>
</comment>
<name>A0A944CCY2_9HYPH</name>
<dbReference type="PANTHER" id="PTHR43133">
    <property type="entry name" value="RNA POLYMERASE ECF-TYPE SIGMA FACTO"/>
    <property type="match status" value="1"/>
</dbReference>
<dbReference type="SUPFAM" id="SSF88659">
    <property type="entry name" value="Sigma3 and sigma4 domains of RNA polymerase sigma factors"/>
    <property type="match status" value="1"/>
</dbReference>
<dbReference type="InterPro" id="IPR036388">
    <property type="entry name" value="WH-like_DNA-bd_sf"/>
</dbReference>
<evidence type="ECO:0000256" key="4">
    <source>
        <dbReference type="ARBA" id="ARBA00023125"/>
    </source>
</evidence>
<evidence type="ECO:0000259" key="9">
    <source>
        <dbReference type="Pfam" id="PF08281"/>
    </source>
</evidence>
<reference evidence="10" key="2">
    <citation type="journal article" date="2021" name="Microorganisms">
        <title>Bacterial Dimethylsulfoniopropionate Biosynthesis in the East China Sea.</title>
        <authorList>
            <person name="Liu J."/>
            <person name="Zhang Y."/>
            <person name="Liu J."/>
            <person name="Zhong H."/>
            <person name="Williams B.T."/>
            <person name="Zheng Y."/>
            <person name="Curson A.R.J."/>
            <person name="Sun C."/>
            <person name="Sun H."/>
            <person name="Song D."/>
            <person name="Wagner Mackenzie B."/>
            <person name="Bermejo Martinez A."/>
            <person name="Todd J.D."/>
            <person name="Zhang X.H."/>
        </authorList>
    </citation>
    <scope>NUCLEOTIDE SEQUENCE</scope>
    <source>
        <strain evidence="10">AESS21</strain>
    </source>
</reference>
<evidence type="ECO:0000256" key="2">
    <source>
        <dbReference type="ARBA" id="ARBA00023015"/>
    </source>
</evidence>
<dbReference type="EMBL" id="QTKU01000002">
    <property type="protein sequence ID" value="MBS8260653.1"/>
    <property type="molecule type" value="Genomic_DNA"/>
</dbReference>
<keyword evidence="2 6" id="KW-0805">Transcription regulation</keyword>
<dbReference type="InterPro" id="IPR007627">
    <property type="entry name" value="RNA_pol_sigma70_r2"/>
</dbReference>
<dbReference type="Gene3D" id="1.10.1740.10">
    <property type="match status" value="1"/>
</dbReference>
<keyword evidence="3 6" id="KW-0731">Sigma factor</keyword>
<feature type="region of interest" description="Disordered" evidence="7">
    <location>
        <begin position="1"/>
        <end position="25"/>
    </location>
</feature>
<dbReference type="PROSITE" id="PS01063">
    <property type="entry name" value="SIGMA70_ECF"/>
    <property type="match status" value="1"/>
</dbReference>